<evidence type="ECO:0000313" key="3">
    <source>
        <dbReference type="Proteomes" id="UP000541610"/>
    </source>
</evidence>
<dbReference type="AlphaFoldDB" id="A0A7J6PB95"/>
<comment type="caution">
    <text evidence="2">The sequence shown here is derived from an EMBL/GenBank/DDBJ whole genome shotgun (WGS) entry which is preliminary data.</text>
</comment>
<dbReference type="InterPro" id="IPR029063">
    <property type="entry name" value="SAM-dependent_MTases_sf"/>
</dbReference>
<protein>
    <submittedName>
        <fullName evidence="2">Uncharacterized protein</fullName>
    </submittedName>
</protein>
<sequence>MPTRHCRELYAARTYLVVRILPGILEYIPPYLFRAFFKLEPTMSIAVPHLMAFAVLYLQANAIDKNQVVNGQEEFTYGIPIAKSKNATGSYVEVDVKSEHFTSFANAQGLNPDHWGYLPYDEKTDTITINPSQGQNLTRSPKNTWRNCQSKHFTDVRYADVRIPTYPCGQIGCLVLVKGKGIRADEPVRAVPKEMAGSLKYYSSKLHRTQFTLPARQTSKQGLFIDMKYLTKGAAIIYLMVFVVQHAGAVFPPNASYCSKTAELKGFEWALSFPRKPDFLKNTMSIHTLVNHTQVNAYGIPIAEFTFVGLTFIKVDVTSEHFTTFAKGQSLDADYWMLLFYDEETDSIVIFPSSSRKKVYLLKSANCVRAFSKLEPTMSIAVLHLMAFAVLCLQANAIDKNQAVFPPDEYYCCKKAELKGFLWALRFPRRPEFLKNTMSIFKMVNHEQVYTYGIPIAKTECAQGTFVTVDVESRNFTRFAENYGLDADQWRNLPYDGRTNTITINPSGGDDEQENLTPGHCKGF</sequence>
<organism evidence="2 3">
    <name type="scientific">Perkinsus olseni</name>
    <name type="common">Perkinsus atlanticus</name>
    <dbReference type="NCBI Taxonomy" id="32597"/>
    <lineage>
        <taxon>Eukaryota</taxon>
        <taxon>Sar</taxon>
        <taxon>Alveolata</taxon>
        <taxon>Perkinsozoa</taxon>
        <taxon>Perkinsea</taxon>
        <taxon>Perkinsida</taxon>
        <taxon>Perkinsidae</taxon>
        <taxon>Perkinsus</taxon>
    </lineage>
</organism>
<feature type="region of interest" description="Disordered" evidence="1">
    <location>
        <begin position="505"/>
        <end position="524"/>
    </location>
</feature>
<dbReference type="SUPFAM" id="SSF53335">
    <property type="entry name" value="S-adenosyl-L-methionine-dependent methyltransferases"/>
    <property type="match status" value="1"/>
</dbReference>
<reference evidence="2 3" key="1">
    <citation type="submission" date="2020-04" db="EMBL/GenBank/DDBJ databases">
        <title>Perkinsus olseni comparative genomics.</title>
        <authorList>
            <person name="Bogema D.R."/>
        </authorList>
    </citation>
    <scope>NUCLEOTIDE SEQUENCE [LARGE SCALE GENOMIC DNA]</scope>
    <source>
        <strain evidence="2">00978-12</strain>
    </source>
</reference>
<evidence type="ECO:0000313" key="2">
    <source>
        <dbReference type="EMBL" id="KAF4692651.1"/>
    </source>
</evidence>
<name>A0A7J6PB95_PEROL</name>
<dbReference type="Gene3D" id="3.40.50.150">
    <property type="entry name" value="Vaccinia Virus protein VP39"/>
    <property type="match status" value="1"/>
</dbReference>
<gene>
    <name evidence="2" type="ORF">FOZ60_012950</name>
</gene>
<evidence type="ECO:0000256" key="1">
    <source>
        <dbReference type="SAM" id="MobiDB-lite"/>
    </source>
</evidence>
<dbReference type="EMBL" id="JABANP010000057">
    <property type="protein sequence ID" value="KAF4692651.1"/>
    <property type="molecule type" value="Genomic_DNA"/>
</dbReference>
<dbReference type="Proteomes" id="UP000541610">
    <property type="component" value="Unassembled WGS sequence"/>
</dbReference>
<accession>A0A7J6PB95</accession>
<proteinExistence type="predicted"/>